<dbReference type="STRING" id="8496.A0A151N5Y7"/>
<accession>A0A151N5Y7</accession>
<organism evidence="1 2">
    <name type="scientific">Alligator mississippiensis</name>
    <name type="common">American alligator</name>
    <dbReference type="NCBI Taxonomy" id="8496"/>
    <lineage>
        <taxon>Eukaryota</taxon>
        <taxon>Metazoa</taxon>
        <taxon>Chordata</taxon>
        <taxon>Craniata</taxon>
        <taxon>Vertebrata</taxon>
        <taxon>Euteleostomi</taxon>
        <taxon>Archelosauria</taxon>
        <taxon>Archosauria</taxon>
        <taxon>Crocodylia</taxon>
        <taxon>Alligatoridae</taxon>
        <taxon>Alligatorinae</taxon>
        <taxon>Alligator</taxon>
    </lineage>
</organism>
<gene>
    <name evidence="1" type="ORF">Y1Q_0012199</name>
</gene>
<dbReference type="EMBL" id="AKHW03004011">
    <property type="protein sequence ID" value="KYO31975.1"/>
    <property type="molecule type" value="Genomic_DNA"/>
</dbReference>
<dbReference type="AlphaFoldDB" id="A0A151N5Y7"/>
<evidence type="ECO:0000313" key="1">
    <source>
        <dbReference type="EMBL" id="KYO31975.1"/>
    </source>
</evidence>
<evidence type="ECO:0000313" key="2">
    <source>
        <dbReference type="Proteomes" id="UP000050525"/>
    </source>
</evidence>
<protein>
    <submittedName>
        <fullName evidence="1">Uncharacterized protein</fullName>
    </submittedName>
</protein>
<proteinExistence type="predicted"/>
<name>A0A151N5Y7_ALLMI</name>
<dbReference type="Proteomes" id="UP000050525">
    <property type="component" value="Unassembled WGS sequence"/>
</dbReference>
<keyword evidence="2" id="KW-1185">Reference proteome</keyword>
<comment type="caution">
    <text evidence="1">The sequence shown here is derived from an EMBL/GenBank/DDBJ whole genome shotgun (WGS) entry which is preliminary data.</text>
</comment>
<sequence>MTGWAVTGGVISWNQKGFMSTEGCYEHNFTLQMALDNAWRTRKQCMVAWLDMSNALGSMPHHHILGTLCELSLPDGIIDLVRELYSNCTMTILSTEGETDKTPI</sequence>
<reference evidence="1 2" key="1">
    <citation type="journal article" date="2012" name="Genome Biol.">
        <title>Sequencing three crocodilian genomes to illuminate the evolution of archosaurs and amniotes.</title>
        <authorList>
            <person name="St John J.A."/>
            <person name="Braun E.L."/>
            <person name="Isberg S.R."/>
            <person name="Miles L.G."/>
            <person name="Chong A.Y."/>
            <person name="Gongora J."/>
            <person name="Dalzell P."/>
            <person name="Moran C."/>
            <person name="Bed'hom B."/>
            <person name="Abzhanov A."/>
            <person name="Burgess S.C."/>
            <person name="Cooksey A.M."/>
            <person name="Castoe T.A."/>
            <person name="Crawford N.G."/>
            <person name="Densmore L.D."/>
            <person name="Drew J.C."/>
            <person name="Edwards S.V."/>
            <person name="Faircloth B.C."/>
            <person name="Fujita M.K."/>
            <person name="Greenwold M.J."/>
            <person name="Hoffmann F.G."/>
            <person name="Howard J.M."/>
            <person name="Iguchi T."/>
            <person name="Janes D.E."/>
            <person name="Khan S.Y."/>
            <person name="Kohno S."/>
            <person name="de Koning A.J."/>
            <person name="Lance S.L."/>
            <person name="McCarthy F.M."/>
            <person name="McCormack J.E."/>
            <person name="Merchant M.E."/>
            <person name="Peterson D.G."/>
            <person name="Pollock D.D."/>
            <person name="Pourmand N."/>
            <person name="Raney B.J."/>
            <person name="Roessler K.A."/>
            <person name="Sanford J.R."/>
            <person name="Sawyer R.H."/>
            <person name="Schmidt C.J."/>
            <person name="Triplett E.W."/>
            <person name="Tuberville T.D."/>
            <person name="Venegas-Anaya M."/>
            <person name="Howard J.T."/>
            <person name="Jarvis E.D."/>
            <person name="Guillette L.J.Jr."/>
            <person name="Glenn T.C."/>
            <person name="Green R.E."/>
            <person name="Ray D.A."/>
        </authorList>
    </citation>
    <scope>NUCLEOTIDE SEQUENCE [LARGE SCALE GENOMIC DNA]</scope>
    <source>
        <strain evidence="1">KSC_2009_1</strain>
    </source>
</reference>